<reference evidence="2 3" key="1">
    <citation type="submission" date="2018-07" db="EMBL/GenBank/DDBJ databases">
        <title>Venubactetium sediminum gen. nov., sp. nov., isolated from a marine solar saltern.</title>
        <authorList>
            <person name="Wang S."/>
        </authorList>
    </citation>
    <scope>NUCLEOTIDE SEQUENCE [LARGE SCALE GENOMIC DNA]</scope>
    <source>
        <strain evidence="2 3">WD2A32</strain>
    </source>
</reference>
<sequence>MGAEARTIRVTKADCARLVKYVGAPDVEYEPGVDVRGNPVTPPDLYGGSKIELPETVTIPIEVDLFDRLNLPSDRRYEGDVQVGTVRIDVKDGHATFNGQPLTPEEQAELARKCQEVPRGEGEGGNAGEGG</sequence>
<proteinExistence type="predicted"/>
<dbReference type="AlphaFoldDB" id="A0A369T9Y1"/>
<name>A0A369T9Y1_9PROT</name>
<comment type="caution">
    <text evidence="2">The sequence shown here is derived from an EMBL/GenBank/DDBJ whole genome shotgun (WGS) entry which is preliminary data.</text>
</comment>
<evidence type="ECO:0000256" key="1">
    <source>
        <dbReference type="SAM" id="MobiDB-lite"/>
    </source>
</evidence>
<dbReference type="Proteomes" id="UP000253941">
    <property type="component" value="Unassembled WGS sequence"/>
</dbReference>
<dbReference type="EMBL" id="QPMH01000007">
    <property type="protein sequence ID" value="RDD62141.1"/>
    <property type="molecule type" value="Genomic_DNA"/>
</dbReference>
<organism evidence="2 3">
    <name type="scientific">Ferruginivarius sediminum</name>
    <dbReference type="NCBI Taxonomy" id="2661937"/>
    <lineage>
        <taxon>Bacteria</taxon>
        <taxon>Pseudomonadati</taxon>
        <taxon>Pseudomonadota</taxon>
        <taxon>Alphaproteobacteria</taxon>
        <taxon>Rhodospirillales</taxon>
        <taxon>Rhodospirillaceae</taxon>
        <taxon>Ferruginivarius</taxon>
    </lineage>
</organism>
<gene>
    <name evidence="2" type="ORF">DRB17_09950</name>
</gene>
<feature type="region of interest" description="Disordered" evidence="1">
    <location>
        <begin position="95"/>
        <end position="131"/>
    </location>
</feature>
<accession>A0A369T9Y1</accession>
<evidence type="ECO:0000313" key="3">
    <source>
        <dbReference type="Proteomes" id="UP000253941"/>
    </source>
</evidence>
<protein>
    <submittedName>
        <fullName evidence="2">Uncharacterized protein</fullName>
    </submittedName>
</protein>
<keyword evidence="3" id="KW-1185">Reference proteome</keyword>
<evidence type="ECO:0000313" key="2">
    <source>
        <dbReference type="EMBL" id="RDD62141.1"/>
    </source>
</evidence>
<feature type="compositionally biased region" description="Basic and acidic residues" evidence="1">
    <location>
        <begin position="109"/>
        <end position="122"/>
    </location>
</feature>